<dbReference type="Gene3D" id="3.40.50.1820">
    <property type="entry name" value="alpha/beta hydrolase"/>
    <property type="match status" value="1"/>
</dbReference>
<dbReference type="PANTHER" id="PTHR48098:SF3">
    <property type="entry name" value="IRON(III) ENTEROBACTIN ESTERASE"/>
    <property type="match status" value="1"/>
</dbReference>
<dbReference type="OrthoDB" id="9775130at2"/>
<sequence>MHTDYVHWWSPRLERTMEIMVYGHAGTPILAFPSSMGRFYEWRDFGMVDALGHQLHHGQNQLFCVDAVDGESLYNRGVDPYVRIKRHQQYEQYILQEVLPFIYDRATSDFVIAAGASFGAYHAANLVWKQPWSFGKLIAMSGAFDIRSFMDGFYDENVYFSNPVDYLPNLEDWGTLDAIRDTHLILTAGEHDPCRGANDSMSHILDSKGIGHYYERADGFGHDWPWWQDQIRRHV</sequence>
<proteinExistence type="predicted"/>
<dbReference type="InterPro" id="IPR000801">
    <property type="entry name" value="Esterase-like"/>
</dbReference>
<dbReference type="InterPro" id="IPR050583">
    <property type="entry name" value="Mycobacterial_A85_antigen"/>
</dbReference>
<evidence type="ECO:0000313" key="2">
    <source>
        <dbReference type="Proteomes" id="UP000221024"/>
    </source>
</evidence>
<evidence type="ECO:0000313" key="1">
    <source>
        <dbReference type="EMBL" id="PEN05469.1"/>
    </source>
</evidence>
<keyword evidence="2" id="KW-1185">Reference proteome</keyword>
<dbReference type="Proteomes" id="UP000221024">
    <property type="component" value="Unassembled WGS sequence"/>
</dbReference>
<reference evidence="1 2" key="1">
    <citation type="submission" date="2017-10" db="EMBL/GenBank/DDBJ databases">
        <title>Draft genome of Longimonas halophila.</title>
        <authorList>
            <person name="Goh K.M."/>
            <person name="Shamsir M.S."/>
            <person name="Lim S.W."/>
        </authorList>
    </citation>
    <scope>NUCLEOTIDE SEQUENCE [LARGE SCALE GENOMIC DNA]</scope>
    <source>
        <strain evidence="1 2">KCTC 42399</strain>
    </source>
</reference>
<comment type="caution">
    <text evidence="1">The sequence shown here is derived from an EMBL/GenBank/DDBJ whole genome shotgun (WGS) entry which is preliminary data.</text>
</comment>
<dbReference type="InterPro" id="IPR029058">
    <property type="entry name" value="AB_hydrolase_fold"/>
</dbReference>
<dbReference type="EMBL" id="PDEP01000014">
    <property type="protein sequence ID" value="PEN05469.1"/>
    <property type="molecule type" value="Genomic_DNA"/>
</dbReference>
<accession>A0A2H3NLQ4</accession>
<dbReference type="Pfam" id="PF00756">
    <property type="entry name" value="Esterase"/>
    <property type="match status" value="1"/>
</dbReference>
<dbReference type="RefSeq" id="WP_098063117.1">
    <property type="nucleotide sequence ID" value="NZ_PDEP01000014.1"/>
</dbReference>
<dbReference type="SUPFAM" id="SSF53474">
    <property type="entry name" value="alpha/beta-Hydrolases"/>
    <property type="match status" value="1"/>
</dbReference>
<gene>
    <name evidence="1" type="ORF">CRI93_13225</name>
</gene>
<name>A0A2H3NLQ4_9BACT</name>
<dbReference type="PANTHER" id="PTHR48098">
    <property type="entry name" value="ENTEROCHELIN ESTERASE-RELATED"/>
    <property type="match status" value="1"/>
</dbReference>
<organism evidence="1 2">
    <name type="scientific">Longimonas halophila</name>
    <dbReference type="NCBI Taxonomy" id="1469170"/>
    <lineage>
        <taxon>Bacteria</taxon>
        <taxon>Pseudomonadati</taxon>
        <taxon>Rhodothermota</taxon>
        <taxon>Rhodothermia</taxon>
        <taxon>Rhodothermales</taxon>
        <taxon>Salisaetaceae</taxon>
        <taxon>Longimonas</taxon>
    </lineage>
</organism>
<dbReference type="AlphaFoldDB" id="A0A2H3NLQ4"/>
<protein>
    <submittedName>
        <fullName evidence="1">Esterase</fullName>
    </submittedName>
</protein>